<evidence type="ECO:0000256" key="6">
    <source>
        <dbReference type="RuleBase" id="RU000682"/>
    </source>
</evidence>
<dbReference type="InterPro" id="IPR017970">
    <property type="entry name" value="Homeobox_CS"/>
</dbReference>
<keyword evidence="3 5" id="KW-0371">Homeobox</keyword>
<dbReference type="PROSITE" id="PS00027">
    <property type="entry name" value="HOMEOBOX_1"/>
    <property type="match status" value="1"/>
</dbReference>
<dbReference type="Proteomes" id="UP000887566">
    <property type="component" value="Unplaced"/>
</dbReference>
<proteinExistence type="predicted"/>
<evidence type="ECO:0000256" key="4">
    <source>
        <dbReference type="ARBA" id="ARBA00023242"/>
    </source>
</evidence>
<accession>A0A914W6J9</accession>
<keyword evidence="2 5" id="KW-0238">DNA-binding</keyword>
<dbReference type="WBParaSite" id="PSAMB.scaffold3384size18505.g21270.t1">
    <property type="protein sequence ID" value="PSAMB.scaffold3384size18505.g21270.t1"/>
    <property type="gene ID" value="PSAMB.scaffold3384size18505.g21270"/>
</dbReference>
<organism evidence="9 10">
    <name type="scientific">Plectus sambesii</name>
    <dbReference type="NCBI Taxonomy" id="2011161"/>
    <lineage>
        <taxon>Eukaryota</taxon>
        <taxon>Metazoa</taxon>
        <taxon>Ecdysozoa</taxon>
        <taxon>Nematoda</taxon>
        <taxon>Chromadorea</taxon>
        <taxon>Plectida</taxon>
        <taxon>Plectina</taxon>
        <taxon>Plectoidea</taxon>
        <taxon>Plectidae</taxon>
        <taxon>Plectus</taxon>
    </lineage>
</organism>
<dbReference type="Pfam" id="PF00046">
    <property type="entry name" value="Homeodomain"/>
    <property type="match status" value="1"/>
</dbReference>
<reference evidence="10" key="1">
    <citation type="submission" date="2022-11" db="UniProtKB">
        <authorList>
            <consortium name="WormBaseParasite"/>
        </authorList>
    </citation>
    <scope>IDENTIFICATION</scope>
</reference>
<evidence type="ECO:0000256" key="7">
    <source>
        <dbReference type="SAM" id="MobiDB-lite"/>
    </source>
</evidence>
<sequence>MFERPEPNRPLAQHSAYCPCLSAALPSSEATTTKMNLLAATATQVEPLKFGISAILEPTTPRSSQQPTTIALPRPLPLPLPAQALHYIPSMLAFQDHVGLFALQPTIVNGAHAMSDMSGFEGGLFPVPPTIYSDPVGATPSLFPSFPCWQMPLTAQQSFRAFRSRRGTLRRAVFSDEQRRGLEERFQLQKYISKPDRKRLAEELALKDSQVKIWFQNRRMKWRNCKEPPHSQANPQKLAASAIAGARSANTDYHRSAIVADQLALSSSQPASSAPSDSSPPTDDTPPLVCAPSFGDHFPYASFSSHKAVIVCQSDAARTETADRMEGEMRSLDGVGCGELHRRRRTNQSSRRRCEYDCLPFDNATASWDTRRSSDGRAPERWSTAQLAGFI</sequence>
<evidence type="ECO:0000256" key="2">
    <source>
        <dbReference type="ARBA" id="ARBA00023125"/>
    </source>
</evidence>
<feature type="compositionally biased region" description="Low complexity" evidence="7">
    <location>
        <begin position="264"/>
        <end position="287"/>
    </location>
</feature>
<comment type="subcellular location">
    <subcellularLocation>
        <location evidence="1 5 6">Nucleus</location>
    </subcellularLocation>
</comment>
<evidence type="ECO:0000256" key="3">
    <source>
        <dbReference type="ARBA" id="ARBA00023155"/>
    </source>
</evidence>
<dbReference type="SUPFAM" id="SSF46689">
    <property type="entry name" value="Homeodomain-like"/>
    <property type="match status" value="1"/>
</dbReference>
<protein>
    <submittedName>
        <fullName evidence="10">Homeobox domain-containing protein</fullName>
    </submittedName>
</protein>
<evidence type="ECO:0000256" key="5">
    <source>
        <dbReference type="PROSITE-ProRule" id="PRU00108"/>
    </source>
</evidence>
<dbReference type="SMART" id="SM00389">
    <property type="entry name" value="HOX"/>
    <property type="match status" value="1"/>
</dbReference>
<dbReference type="GO" id="GO:0003677">
    <property type="term" value="F:DNA binding"/>
    <property type="evidence" value="ECO:0007669"/>
    <property type="project" value="UniProtKB-UniRule"/>
</dbReference>
<name>A0A914W6J9_9BILA</name>
<evidence type="ECO:0000313" key="10">
    <source>
        <dbReference type="WBParaSite" id="PSAMB.scaffold3384size18505.g21270.t1"/>
    </source>
</evidence>
<dbReference type="Gene3D" id="1.10.10.60">
    <property type="entry name" value="Homeodomain-like"/>
    <property type="match status" value="1"/>
</dbReference>
<feature type="region of interest" description="Disordered" evidence="7">
    <location>
        <begin position="264"/>
        <end position="290"/>
    </location>
</feature>
<dbReference type="PANTHER" id="PTHR24331">
    <property type="entry name" value="DBX"/>
    <property type="match status" value="1"/>
</dbReference>
<feature type="DNA-binding region" description="Homeobox" evidence="5">
    <location>
        <begin position="167"/>
        <end position="226"/>
    </location>
</feature>
<dbReference type="PRINTS" id="PR00024">
    <property type="entry name" value="HOMEOBOX"/>
</dbReference>
<dbReference type="InterPro" id="IPR009057">
    <property type="entry name" value="Homeodomain-like_sf"/>
</dbReference>
<keyword evidence="4 5" id="KW-0539">Nucleus</keyword>
<feature type="domain" description="Homeobox" evidence="8">
    <location>
        <begin position="165"/>
        <end position="225"/>
    </location>
</feature>
<dbReference type="GO" id="GO:0005634">
    <property type="term" value="C:nucleus"/>
    <property type="evidence" value="ECO:0007669"/>
    <property type="project" value="UniProtKB-SubCell"/>
</dbReference>
<dbReference type="InterPro" id="IPR051662">
    <property type="entry name" value="H2.0_Homeobox_NeuralPatt"/>
</dbReference>
<dbReference type="InterPro" id="IPR001356">
    <property type="entry name" value="HD"/>
</dbReference>
<evidence type="ECO:0000256" key="1">
    <source>
        <dbReference type="ARBA" id="ARBA00004123"/>
    </source>
</evidence>
<dbReference type="AlphaFoldDB" id="A0A914W6J9"/>
<keyword evidence="9" id="KW-1185">Reference proteome</keyword>
<dbReference type="GO" id="GO:0000981">
    <property type="term" value="F:DNA-binding transcription factor activity, RNA polymerase II-specific"/>
    <property type="evidence" value="ECO:0007669"/>
    <property type="project" value="InterPro"/>
</dbReference>
<evidence type="ECO:0000313" key="9">
    <source>
        <dbReference type="Proteomes" id="UP000887566"/>
    </source>
</evidence>
<dbReference type="FunFam" id="1.10.10.60:FF:000769">
    <property type="match status" value="1"/>
</dbReference>
<evidence type="ECO:0000259" key="8">
    <source>
        <dbReference type="PROSITE" id="PS50071"/>
    </source>
</evidence>
<dbReference type="PROSITE" id="PS50071">
    <property type="entry name" value="HOMEOBOX_2"/>
    <property type="match status" value="1"/>
</dbReference>
<dbReference type="CDD" id="cd00086">
    <property type="entry name" value="homeodomain"/>
    <property type="match status" value="1"/>
</dbReference>
<dbReference type="InterPro" id="IPR020479">
    <property type="entry name" value="HD_metazoa"/>
</dbReference>
<dbReference type="PANTHER" id="PTHR24331:SF0">
    <property type="entry name" value="DBX"/>
    <property type="match status" value="1"/>
</dbReference>